<dbReference type="RefSeq" id="WP_158493656.1">
    <property type="nucleotide sequence ID" value="NZ_BAABAG010000009.1"/>
</dbReference>
<dbReference type="Proteomes" id="UP000567246">
    <property type="component" value="Unassembled WGS sequence"/>
</dbReference>
<dbReference type="AlphaFoldDB" id="A0A4Y8ZD86"/>
<reference evidence="1 2" key="1">
    <citation type="submission" date="2020-08" db="EMBL/GenBank/DDBJ databases">
        <title>Sequencing the genomes of 1000 actinobacteria strains.</title>
        <authorList>
            <person name="Klenk H.-P."/>
        </authorList>
    </citation>
    <scope>NUCLEOTIDE SEQUENCE [LARGE SCALE GENOMIC DNA]</scope>
    <source>
        <strain evidence="1 2">DSM 17945</strain>
    </source>
</reference>
<comment type="caution">
    <text evidence="1">The sequence shown here is derived from an EMBL/GenBank/DDBJ whole genome shotgun (WGS) entry which is preliminary data.</text>
</comment>
<evidence type="ECO:0000313" key="1">
    <source>
        <dbReference type="EMBL" id="MBB5849276.1"/>
    </source>
</evidence>
<organism evidence="1 2">
    <name type="scientific">Micrococcus endophyticus</name>
    <dbReference type="NCBI Taxonomy" id="455343"/>
    <lineage>
        <taxon>Bacteria</taxon>
        <taxon>Bacillati</taxon>
        <taxon>Actinomycetota</taxon>
        <taxon>Actinomycetes</taxon>
        <taxon>Micrococcales</taxon>
        <taxon>Micrococcaceae</taxon>
        <taxon>Micrococcus</taxon>
    </lineage>
</organism>
<evidence type="ECO:0000313" key="2">
    <source>
        <dbReference type="Proteomes" id="UP000567246"/>
    </source>
</evidence>
<dbReference type="Pfam" id="PF10604">
    <property type="entry name" value="Polyketide_cyc2"/>
    <property type="match status" value="1"/>
</dbReference>
<dbReference type="CDD" id="cd07825">
    <property type="entry name" value="SRPBCC_7"/>
    <property type="match status" value="1"/>
</dbReference>
<name>A0A4Y8ZD86_9MICC</name>
<dbReference type="SUPFAM" id="SSF55961">
    <property type="entry name" value="Bet v1-like"/>
    <property type="match status" value="1"/>
</dbReference>
<dbReference type="InterPro" id="IPR019587">
    <property type="entry name" value="Polyketide_cyclase/dehydratase"/>
</dbReference>
<dbReference type="EMBL" id="JACHMW010000001">
    <property type="protein sequence ID" value="MBB5849276.1"/>
    <property type="molecule type" value="Genomic_DNA"/>
</dbReference>
<dbReference type="InterPro" id="IPR023393">
    <property type="entry name" value="START-like_dom_sf"/>
</dbReference>
<accession>A0A4Y8ZD86</accession>
<dbReference type="Gene3D" id="3.30.530.20">
    <property type="match status" value="1"/>
</dbReference>
<sequence>MTEMNKTAHGETQQTVTRTIDASAKDVFDFLTLPANHAKFDGSGMVQSDDKTQRIQKVGDVFTMNMHAEHMGGDYQTDNHVVAYDPNKLVGWKTAPAGTEPKGWQWVYRLEDNGSGSTDVSLTYDWTAVTDPELLEKNLFPMVSEEQMEESLAKLASAVA</sequence>
<gene>
    <name evidence="1" type="ORF">HDA33_001840</name>
</gene>
<proteinExistence type="predicted"/>
<keyword evidence="2" id="KW-1185">Reference proteome</keyword>
<protein>
    <submittedName>
        <fullName evidence="1">Uncharacterized protein YndB with AHSA1/START domain</fullName>
    </submittedName>
</protein>